<name>A0AAV9Z4M7_9AGAR</name>
<gene>
    <name evidence="2" type="ORF">R3P38DRAFT_3502106</name>
</gene>
<dbReference type="AlphaFoldDB" id="A0AAV9Z4M7"/>
<sequence length="582" mass="63518">MPVPLLSLVIQNSRGIDVLIAHAARHIRTLARRYVGLPVILVAPDGGAAGGDDVYTGNEGEVEEGNNKGVASNEDGTFFLRSSLARIERSRRRGRRASQLASSSPAGVIRQCTIPALEYFFSGFTVLHVDPACVCLDHGRQGLDAETISMRSSAPHRYRNEVRSECDAAGVLVDVARIGSFVTASTASSTTTAALVPTALRRRPPGHGFYRLPQSPGPATSRCPPAHQCPVYDRSLPIHISADDVSLAVGLVEPKVADMGVERGARGGERMGDDDQEHVDEDSGDEEDWEDERRNGERMGDGRMAPGEAEEEFDEKQRRNGERMGGGYAFQIETMGIGWEVALCALLRREGVASFLDDPSVGVPAACEARTKLLAGSLRPRSPPLSPYPSSIRSLGMAHTILLARLAPYRRLDWGDGARWLERKSWKWCESGAEVVHWVRMKRLAFVGALGGGSIWLWGPGRPWRSGEEKVTLIVSRAVDWCLPSSCYEPATYLTVHTPGISFAYRIVLPSVTGPRSPRRRMARDYGLSYSVFVFLSSAAPTCSLDPLPPVLCAAYSAFHSHVAASNGGRSWMFLMKYWGEK</sequence>
<accession>A0AAV9Z4M7</accession>
<evidence type="ECO:0000313" key="2">
    <source>
        <dbReference type="EMBL" id="KAK6969358.1"/>
    </source>
</evidence>
<dbReference type="Proteomes" id="UP001362999">
    <property type="component" value="Unassembled WGS sequence"/>
</dbReference>
<protein>
    <submittedName>
        <fullName evidence="2">Uncharacterized protein</fullName>
    </submittedName>
</protein>
<proteinExistence type="predicted"/>
<reference evidence="2 3" key="1">
    <citation type="journal article" date="2024" name="J Genomics">
        <title>Draft genome sequencing and assembly of Favolaschia claudopus CIRM-BRFM 2984 isolated from oak limbs.</title>
        <authorList>
            <person name="Navarro D."/>
            <person name="Drula E."/>
            <person name="Chaduli D."/>
            <person name="Cazenave R."/>
            <person name="Ahrendt S."/>
            <person name="Wang J."/>
            <person name="Lipzen A."/>
            <person name="Daum C."/>
            <person name="Barry K."/>
            <person name="Grigoriev I.V."/>
            <person name="Favel A."/>
            <person name="Rosso M.N."/>
            <person name="Martin F."/>
        </authorList>
    </citation>
    <scope>NUCLEOTIDE SEQUENCE [LARGE SCALE GENOMIC DNA]</scope>
    <source>
        <strain evidence="2 3">CIRM-BRFM 2984</strain>
    </source>
</reference>
<feature type="region of interest" description="Disordered" evidence="1">
    <location>
        <begin position="260"/>
        <end position="322"/>
    </location>
</feature>
<feature type="compositionally biased region" description="Acidic residues" evidence="1">
    <location>
        <begin position="274"/>
        <end position="290"/>
    </location>
</feature>
<feature type="compositionally biased region" description="Basic and acidic residues" evidence="1">
    <location>
        <begin position="291"/>
        <end position="301"/>
    </location>
</feature>
<feature type="compositionally biased region" description="Basic and acidic residues" evidence="1">
    <location>
        <begin position="260"/>
        <end position="273"/>
    </location>
</feature>
<comment type="caution">
    <text evidence="2">The sequence shown here is derived from an EMBL/GenBank/DDBJ whole genome shotgun (WGS) entry which is preliminary data.</text>
</comment>
<evidence type="ECO:0000256" key="1">
    <source>
        <dbReference type="SAM" id="MobiDB-lite"/>
    </source>
</evidence>
<organism evidence="2 3">
    <name type="scientific">Favolaschia claudopus</name>
    <dbReference type="NCBI Taxonomy" id="2862362"/>
    <lineage>
        <taxon>Eukaryota</taxon>
        <taxon>Fungi</taxon>
        <taxon>Dikarya</taxon>
        <taxon>Basidiomycota</taxon>
        <taxon>Agaricomycotina</taxon>
        <taxon>Agaricomycetes</taxon>
        <taxon>Agaricomycetidae</taxon>
        <taxon>Agaricales</taxon>
        <taxon>Marasmiineae</taxon>
        <taxon>Mycenaceae</taxon>
        <taxon>Favolaschia</taxon>
    </lineage>
</organism>
<keyword evidence="3" id="KW-1185">Reference proteome</keyword>
<dbReference type="EMBL" id="JAWWNJ010000227">
    <property type="protein sequence ID" value="KAK6969358.1"/>
    <property type="molecule type" value="Genomic_DNA"/>
</dbReference>
<evidence type="ECO:0000313" key="3">
    <source>
        <dbReference type="Proteomes" id="UP001362999"/>
    </source>
</evidence>